<accession>A0A521DMQ5</accession>
<dbReference type="InterPro" id="IPR005801">
    <property type="entry name" value="ADC_synthase"/>
</dbReference>
<dbReference type="Gene3D" id="3.60.120.10">
    <property type="entry name" value="Anthranilate synthase"/>
    <property type="match status" value="1"/>
</dbReference>
<keyword evidence="6" id="KW-1185">Reference proteome</keyword>
<dbReference type="InterPro" id="IPR019999">
    <property type="entry name" value="Anth_synth_I-like"/>
</dbReference>
<dbReference type="PANTHER" id="PTHR11236:SF50">
    <property type="entry name" value="AMINODEOXYCHORISMATE SYNTHASE COMPONENT 1"/>
    <property type="match status" value="1"/>
</dbReference>
<sequence length="455" mass="51116">MKTAWMRLNQQVDLVEEEPRLTAGGETILLDSCGRGRYTILAWNPVWKETFYHGDRVDVFQVLDSVLEKLPKPDLPTDAPPFLTGILGALGYELAWDLETIAPPKPRRFALPDGVLMVPGNVVVTDAETGMTWVAVTLREEGEPERELETVVDQITAKKETKNILKMDGELIQPMVSEIGREEYMRRVFRVQEYIRRGDIYQANLSYRMEGKVKGHPGALYRMLREANPGAYGAFLRFPGFAVLSSSPEQFLRWEGGYIETRPIKGTRPRGETPEQDEQYRNELAASEKDQAELVMIVDLERNDFGKFCKSGSVSVSELFTIHPHPTVWHQMATVTGELPKGTTAGIVLRSVFPGGSITGAPKLRSMQVIHEVENERRGFYTGSIGYVDTRGTAEWNIAIRTMTWIGEETGVLSYHVGGGIVADSDAWMEYEETVAKGRGMERAIRRWISGGKQI</sequence>
<proteinExistence type="predicted"/>
<dbReference type="Pfam" id="PF04715">
    <property type="entry name" value="Anth_synt_I_N"/>
    <property type="match status" value="1"/>
</dbReference>
<dbReference type="OrthoDB" id="9803598at2"/>
<evidence type="ECO:0000256" key="1">
    <source>
        <dbReference type="ARBA" id="ARBA00013139"/>
    </source>
</evidence>
<keyword evidence="2" id="KW-0808">Transferase</keyword>
<feature type="domain" description="Chorismate-utilising enzyme C-terminal" evidence="3">
    <location>
        <begin position="181"/>
        <end position="437"/>
    </location>
</feature>
<protein>
    <recommendedName>
        <fullName evidence="1">aminodeoxychorismate synthase</fullName>
        <ecNumber evidence="1">2.6.1.85</ecNumber>
    </recommendedName>
</protein>
<dbReference type="InterPro" id="IPR005802">
    <property type="entry name" value="ADC_synth_comp_1"/>
</dbReference>
<evidence type="ECO:0000259" key="4">
    <source>
        <dbReference type="Pfam" id="PF04715"/>
    </source>
</evidence>
<dbReference type="InterPro" id="IPR015890">
    <property type="entry name" value="Chorismate_C"/>
</dbReference>
<gene>
    <name evidence="5" type="ORF">SAMN06264849_106116</name>
</gene>
<dbReference type="GO" id="GO:0000162">
    <property type="term" value="P:L-tryptophan biosynthetic process"/>
    <property type="evidence" value="ECO:0007669"/>
    <property type="project" value="TreeGrafter"/>
</dbReference>
<reference evidence="5 6" key="1">
    <citation type="submission" date="2017-05" db="EMBL/GenBank/DDBJ databases">
        <authorList>
            <person name="Varghese N."/>
            <person name="Submissions S."/>
        </authorList>
    </citation>
    <scope>NUCLEOTIDE SEQUENCE [LARGE SCALE GENOMIC DNA]</scope>
    <source>
        <strain evidence="5 6">DSM 45474</strain>
    </source>
</reference>
<dbReference type="SUPFAM" id="SSF56322">
    <property type="entry name" value="ADC synthase"/>
    <property type="match status" value="1"/>
</dbReference>
<dbReference type="Proteomes" id="UP000315636">
    <property type="component" value="Unassembled WGS sequence"/>
</dbReference>
<dbReference type="InterPro" id="IPR006805">
    <property type="entry name" value="Anth_synth_I_N"/>
</dbReference>
<dbReference type="Pfam" id="PF00425">
    <property type="entry name" value="Chorismate_bind"/>
    <property type="match status" value="1"/>
</dbReference>
<dbReference type="EMBL" id="FXTI01000006">
    <property type="protein sequence ID" value="SMO72361.1"/>
    <property type="molecule type" value="Genomic_DNA"/>
</dbReference>
<evidence type="ECO:0000313" key="6">
    <source>
        <dbReference type="Proteomes" id="UP000315636"/>
    </source>
</evidence>
<dbReference type="NCBIfam" id="TIGR00553">
    <property type="entry name" value="pabB"/>
    <property type="match status" value="1"/>
</dbReference>
<evidence type="ECO:0000256" key="2">
    <source>
        <dbReference type="ARBA" id="ARBA00022679"/>
    </source>
</evidence>
<feature type="domain" description="Anthranilate synthase component I N-terminal" evidence="4">
    <location>
        <begin position="21"/>
        <end position="129"/>
    </location>
</feature>
<dbReference type="RefSeq" id="WP_142505700.1">
    <property type="nucleotide sequence ID" value="NZ_FXTI01000006.1"/>
</dbReference>
<evidence type="ECO:0000259" key="3">
    <source>
        <dbReference type="Pfam" id="PF00425"/>
    </source>
</evidence>
<evidence type="ECO:0000313" key="5">
    <source>
        <dbReference type="EMBL" id="SMO72361.1"/>
    </source>
</evidence>
<name>A0A521DMQ5_9BACL</name>
<organism evidence="5 6">
    <name type="scientific">Melghirimyces algeriensis</name>
    <dbReference type="NCBI Taxonomy" id="910412"/>
    <lineage>
        <taxon>Bacteria</taxon>
        <taxon>Bacillati</taxon>
        <taxon>Bacillota</taxon>
        <taxon>Bacilli</taxon>
        <taxon>Bacillales</taxon>
        <taxon>Thermoactinomycetaceae</taxon>
        <taxon>Melghirimyces</taxon>
    </lineage>
</organism>
<dbReference type="GO" id="GO:0009396">
    <property type="term" value="P:folic acid-containing compound biosynthetic process"/>
    <property type="evidence" value="ECO:0007669"/>
    <property type="project" value="InterPro"/>
</dbReference>
<dbReference type="PRINTS" id="PR00095">
    <property type="entry name" value="ANTSNTHASEI"/>
</dbReference>
<dbReference type="EC" id="2.6.1.85" evidence="1"/>
<dbReference type="GO" id="GO:0046820">
    <property type="term" value="F:4-amino-4-deoxychorismate synthase activity"/>
    <property type="evidence" value="ECO:0007669"/>
    <property type="project" value="UniProtKB-EC"/>
</dbReference>
<dbReference type="PANTHER" id="PTHR11236">
    <property type="entry name" value="AMINOBENZOATE/ANTHRANILATE SYNTHASE"/>
    <property type="match status" value="1"/>
</dbReference>
<dbReference type="AlphaFoldDB" id="A0A521DMQ5"/>